<feature type="domain" description="OTU" evidence="2">
    <location>
        <begin position="715"/>
        <end position="847"/>
    </location>
</feature>
<dbReference type="Pfam" id="PF02338">
    <property type="entry name" value="OTU"/>
    <property type="match status" value="2"/>
</dbReference>
<dbReference type="SUPFAM" id="SSF54001">
    <property type="entry name" value="Cysteine proteinases"/>
    <property type="match status" value="3"/>
</dbReference>
<dbReference type="GO" id="GO:0004843">
    <property type="term" value="F:cysteine-type deubiquitinase activity"/>
    <property type="evidence" value="ECO:0007669"/>
    <property type="project" value="TreeGrafter"/>
</dbReference>
<dbReference type="PANTHER" id="PTHR12419">
    <property type="entry name" value="OTU DOMAIN CONTAINING PROTEIN"/>
    <property type="match status" value="1"/>
</dbReference>
<reference evidence="3" key="1">
    <citation type="submission" date="2018-11" db="EMBL/GenBank/DDBJ databases">
        <authorList>
            <person name="Alioto T."/>
            <person name="Alioto T."/>
        </authorList>
    </citation>
    <scope>NUCLEOTIDE SEQUENCE</scope>
</reference>
<dbReference type="OrthoDB" id="6137149at2759"/>
<dbReference type="CDD" id="cd22755">
    <property type="entry name" value="OTU_CeDUB-like"/>
    <property type="match status" value="2"/>
</dbReference>
<organism evidence="3 4">
    <name type="scientific">Mytilus galloprovincialis</name>
    <name type="common">Mediterranean mussel</name>
    <dbReference type="NCBI Taxonomy" id="29158"/>
    <lineage>
        <taxon>Eukaryota</taxon>
        <taxon>Metazoa</taxon>
        <taxon>Spiralia</taxon>
        <taxon>Lophotrochozoa</taxon>
        <taxon>Mollusca</taxon>
        <taxon>Bivalvia</taxon>
        <taxon>Autobranchia</taxon>
        <taxon>Pteriomorphia</taxon>
        <taxon>Mytilida</taxon>
        <taxon>Mytiloidea</taxon>
        <taxon>Mytilidae</taxon>
        <taxon>Mytilinae</taxon>
        <taxon>Mytilus</taxon>
    </lineage>
</organism>
<dbReference type="Proteomes" id="UP000596742">
    <property type="component" value="Unassembled WGS sequence"/>
</dbReference>
<feature type="domain" description="OTU" evidence="2">
    <location>
        <begin position="439"/>
        <end position="571"/>
    </location>
</feature>
<dbReference type="Gene3D" id="3.90.70.120">
    <property type="match status" value="1"/>
</dbReference>
<feature type="region of interest" description="Disordered" evidence="1">
    <location>
        <begin position="111"/>
        <end position="136"/>
    </location>
</feature>
<protein>
    <recommendedName>
        <fullName evidence="2">OTU domain-containing protein</fullName>
    </recommendedName>
</protein>
<evidence type="ECO:0000313" key="3">
    <source>
        <dbReference type="EMBL" id="VDI77548.1"/>
    </source>
</evidence>
<dbReference type="InterPro" id="IPR046700">
    <property type="entry name" value="DUF6570"/>
</dbReference>
<dbReference type="InterPro" id="IPR050704">
    <property type="entry name" value="Peptidase_C85-like"/>
</dbReference>
<sequence>MEPGGIFDEKPEECENMLELLKKRSQINEADDKIWSNDHAINHENTKQYGNSLSLDNEGSLSIQTSLDMRNCTGSPPWECSPPRVPCYGNIRQAGQVNGPLPIQVITNMSPSSDSKQSVCTPPRVPSSDDVAGQTPKTYNENIYEETKYDQYDQNHALEKFVVPKFKLEGSFHQGDKRFGMNAGKQCVSNCYTAVIYSKLKNVIDWRTSHINDILVQGNLSYNSYHGSKDFLLVSEMPTSIELFNSSFFVNFGDSINAIDSEIDAGFPFALPLNIGIENALIDADGCFVSVNGYTSLVIKQGFRLFYFDSHSRDMQGKLCENGSSIVIELTDICHLYHILKEFVKNDPQSLFEITSVNVTISAKDKDKSNTKKTHNDDNTNVIKDKDLEILGSYLCSNLNYIPVGYITKQKLCSKFKISHQNVKETAAISITFNMGKPVKLKSIISDGNCLFRALSFAISQRQEHHIKIRKKIVDHILHISKDLSSFVRDPYENAEEYVRMRKMKESNTWGTELEILAAAHFMQADIYTFTNNKWIKYSAHQIDKDINVENEAIYLKHVEESSHYEVVLSVEGSREYDLLEKSKNNKGIYVDFDKWQNNICTDHDIKKSNTLSNEILKLLSIQISQIYTKKRRKEVEVNISNENAKYQRMTRIDGNQVIEDKDLEMLHPAVNSSLNYIPLGYKTKRKLCSKFKISHKNIKETSGVNEKFNMGKPVNSKSIISDGNSLFRALSFAISQRQEYHIQIRKKIVDHILHISKDIASFVPDPYENAEEYVRMRKMKEPKTMGTELEILAAAHFMQADIYTFTNNKWIKYSAHQIDKDVNVENEAIYLHHVDKSSHYEVVMNVEENRVHNLPEKSKTIKDCTSVKCNFDHLSRNNCTDTKNNNTLLNETQVDLTDIRRKRRRELEKMRYCQNDTVRDKKKRSCKETYWNNAIYRSLKIHKGSMKYINDETYRQDLIEKGKMKYIHDLDYRLRMKKKGKLKYKVDEEYRDNLIEKGKGKYEDNETYRSNMIKKGKKKYEENETYRTNMIEKGKKKYEEDETYRTNIIEKRKKEYEEDEAFRNNKIVMGKKKYKKDETYRANMIEKRKKEYKEDETYRNKKIEKGKQKYEEDETYRANMIENGKKKYEEDEIYRNNMIEKVKEKRLLFKVAKSDIDVVVQKFKDAIKKGPEYVCACCLRLLFQNQVLECKCENYDKQLIQKCVTEKYVHKCSSECESNCLLAVSCRNKLWICYTCHRKLHTGLTPPESFCNNLQLEAVPDELCNLNKLESHLIALNIPFQKIMNLPKGNQAGIIGPVVLVPSDVKVVTNTLPRPVDDNLLVKVKLKRKLEYKGYVQYEFVDIKHVEKAFNYLRNHNKWYANIELNSQWMDTNNEQNDSTDVVNDSANDSNNVSDKTTDTNAEESYLNESLRGIQLDTCLQPADIGQEVLDCYFDEEFDVAPAEGNNPIRVLKEEGIESKTFPCHYPSGKNTLTDQRDLKLSASRYFNLRLLSVENRFARDTSYIFFCQYLSELEKVMSNVQISLRKDFSKNRNRKNGNIRYDL</sequence>
<feature type="region of interest" description="Disordered" evidence="1">
    <location>
        <begin position="1372"/>
        <end position="1405"/>
    </location>
</feature>
<evidence type="ECO:0000313" key="4">
    <source>
        <dbReference type="Proteomes" id="UP000596742"/>
    </source>
</evidence>
<dbReference type="PROSITE" id="PS50802">
    <property type="entry name" value="OTU"/>
    <property type="match status" value="2"/>
</dbReference>
<evidence type="ECO:0000256" key="1">
    <source>
        <dbReference type="SAM" id="MobiDB-lite"/>
    </source>
</evidence>
<dbReference type="EMBL" id="UYJE01009863">
    <property type="protein sequence ID" value="VDI77548.1"/>
    <property type="molecule type" value="Genomic_DNA"/>
</dbReference>
<dbReference type="GO" id="GO:0016579">
    <property type="term" value="P:protein deubiquitination"/>
    <property type="evidence" value="ECO:0007669"/>
    <property type="project" value="TreeGrafter"/>
</dbReference>
<gene>
    <name evidence="3" type="ORF">MGAL_10B002808</name>
</gene>
<name>A0A8B6HDZ4_MYTGA</name>
<evidence type="ECO:0000259" key="2">
    <source>
        <dbReference type="PROSITE" id="PS50802"/>
    </source>
</evidence>
<dbReference type="Gene3D" id="3.90.70.80">
    <property type="match status" value="2"/>
</dbReference>
<feature type="compositionally biased region" description="Polar residues" evidence="1">
    <location>
        <begin position="111"/>
        <end position="120"/>
    </location>
</feature>
<feature type="compositionally biased region" description="Low complexity" evidence="1">
    <location>
        <begin position="1378"/>
        <end position="1396"/>
    </location>
</feature>
<keyword evidence="4" id="KW-1185">Reference proteome</keyword>
<dbReference type="InterPro" id="IPR038765">
    <property type="entry name" value="Papain-like_cys_pep_sf"/>
</dbReference>
<proteinExistence type="predicted"/>
<dbReference type="Pfam" id="PF20209">
    <property type="entry name" value="DUF6570"/>
    <property type="match status" value="1"/>
</dbReference>
<accession>A0A8B6HDZ4</accession>
<dbReference type="InterPro" id="IPR003323">
    <property type="entry name" value="OTU_dom"/>
</dbReference>
<comment type="caution">
    <text evidence="3">The sequence shown here is derived from an EMBL/GenBank/DDBJ whole genome shotgun (WGS) entry which is preliminary data.</text>
</comment>